<evidence type="ECO:0000256" key="3">
    <source>
        <dbReference type="ARBA" id="ARBA00022692"/>
    </source>
</evidence>
<evidence type="ECO:0000256" key="1">
    <source>
        <dbReference type="ARBA" id="ARBA00004141"/>
    </source>
</evidence>
<feature type="transmembrane region" description="Helical" evidence="7">
    <location>
        <begin position="651"/>
        <end position="672"/>
    </location>
</feature>
<sequence length="734" mass="81003">MGCCCAGSEHGAHAFVPYKSRRCTDLLCLIPFVLMVIAMFVIGVVSFVGGNPDRFIYPTDYLGQSCGKPGTNVESRPYGFYPRLDRDINEQLSTLITGRSWKFRAYTLCVAECPDSFGLTNSRKYGGLSYPGAKNDTSKQHEEFYAVFKTVKIASRCFPLRDVETGTSRTLCGQPNCTNQLFNNSMGGTIHCLPIATRPSEAVWEICPSGDEASQECRTRSSVCASRVRMTDIQRFEPADADDKTDGYEAQLAKFVREGYSVASSIYSARVYVLTFGIAMPIVLGFTWMLLLWLFAGFIVYLALFLLVLFLILSCVWLYIKAGVAEELGIDLTQIYNSTSLLETSRTSTTVYAVFAVIMTLFTLLIVILIMMWQQLISRAIAIVRETTRIFSDLPVLMVWPLDKIFYTVGLFVYGVVVILFISTIDDTSYADVASALSDGYAANLTDHLPDKNAQVVISWAVHILGVLWLMNVVLAISWTAQAGAVCQWFFATEIGQPKKSFGAGCGTCLQSTCRVLRFHLGSMAFGALILAICQIVRYLLGALDYYTQDLQKKNFVLKLVVKCVQCYMYCLEKTVQFITFYGYIFIALEGSSFCKACRDTFGLVSTYPAQVTVNNTVSALLSMIIGLSIPIVSAFLAFASMESAGEDWPIYPAITVALVAYVIANTITSTLKCAIDSIFLCSFKDMTPGPAKYMSDNLRSAFGIDSAEEELAKAGRKPLRPVGGENAELLSRP</sequence>
<evidence type="ECO:0000256" key="4">
    <source>
        <dbReference type="ARBA" id="ARBA00022989"/>
    </source>
</evidence>
<feature type="transmembrane region" description="Helical" evidence="7">
    <location>
        <begin position="351"/>
        <end position="373"/>
    </location>
</feature>
<evidence type="ECO:0000256" key="6">
    <source>
        <dbReference type="ARBA" id="ARBA00023180"/>
    </source>
</evidence>
<dbReference type="EMBL" id="JBGBPQ010000014">
    <property type="protein sequence ID" value="KAL1511023.1"/>
    <property type="molecule type" value="Genomic_DNA"/>
</dbReference>
<feature type="transmembrane region" description="Helical" evidence="7">
    <location>
        <begin position="457"/>
        <end position="479"/>
    </location>
</feature>
<keyword evidence="4 7" id="KW-1133">Transmembrane helix</keyword>
<dbReference type="GO" id="GO:0005886">
    <property type="term" value="C:plasma membrane"/>
    <property type="evidence" value="ECO:0007669"/>
    <property type="project" value="UniProtKB-SubCell"/>
</dbReference>
<dbReference type="GO" id="GO:0022857">
    <property type="term" value="F:transmembrane transporter activity"/>
    <property type="evidence" value="ECO:0007669"/>
    <property type="project" value="UniProtKB-UniRule"/>
</dbReference>
<keyword evidence="6" id="KW-0325">Glycoprotein</keyword>
<feature type="transmembrane region" description="Helical" evidence="7">
    <location>
        <begin position="271"/>
        <end position="291"/>
    </location>
</feature>
<comment type="subcellular location">
    <subcellularLocation>
        <location evidence="7">Cell membrane</location>
        <topology evidence="7">Multi-pass membrane protein</topology>
    </subcellularLocation>
    <subcellularLocation>
        <location evidence="1">Membrane</location>
        <topology evidence="1">Multi-pass membrane protein</topology>
    </subcellularLocation>
</comment>
<keyword evidence="9" id="KW-1185">Reference proteome</keyword>
<feature type="transmembrane region" description="Helical" evidence="7">
    <location>
        <begin position="618"/>
        <end position="639"/>
    </location>
</feature>
<evidence type="ECO:0000313" key="9">
    <source>
        <dbReference type="Proteomes" id="UP001515480"/>
    </source>
</evidence>
<feature type="transmembrane region" description="Helical" evidence="7">
    <location>
        <begin position="298"/>
        <end position="320"/>
    </location>
</feature>
<name>A0AB34J0L2_PRYPA</name>
<keyword evidence="5 7" id="KW-0472">Membrane</keyword>
<feature type="transmembrane region" description="Helical" evidence="7">
    <location>
        <begin position="26"/>
        <end position="49"/>
    </location>
</feature>
<evidence type="ECO:0000256" key="7">
    <source>
        <dbReference type="RuleBase" id="RU368066"/>
    </source>
</evidence>
<keyword evidence="3 7" id="KW-0812">Transmembrane</keyword>
<comment type="function">
    <text evidence="7">Choline transporter.</text>
</comment>
<evidence type="ECO:0000256" key="5">
    <source>
        <dbReference type="ARBA" id="ARBA00023136"/>
    </source>
</evidence>
<reference evidence="8 9" key="1">
    <citation type="journal article" date="2024" name="Science">
        <title>Giant polyketide synthase enzymes in the biosynthesis of giant marine polyether toxins.</title>
        <authorList>
            <person name="Fallon T.R."/>
            <person name="Shende V.V."/>
            <person name="Wierzbicki I.H."/>
            <person name="Pendleton A.L."/>
            <person name="Watervoot N.F."/>
            <person name="Auber R.P."/>
            <person name="Gonzalez D.J."/>
            <person name="Wisecaver J.H."/>
            <person name="Moore B.S."/>
        </authorList>
    </citation>
    <scope>NUCLEOTIDE SEQUENCE [LARGE SCALE GENOMIC DNA]</scope>
    <source>
        <strain evidence="8 9">12B1</strain>
    </source>
</reference>
<dbReference type="AlphaFoldDB" id="A0AB34J0L2"/>
<proteinExistence type="inferred from homology"/>
<organism evidence="8 9">
    <name type="scientific">Prymnesium parvum</name>
    <name type="common">Toxic golden alga</name>
    <dbReference type="NCBI Taxonomy" id="97485"/>
    <lineage>
        <taxon>Eukaryota</taxon>
        <taxon>Haptista</taxon>
        <taxon>Haptophyta</taxon>
        <taxon>Prymnesiophyceae</taxon>
        <taxon>Prymnesiales</taxon>
        <taxon>Prymnesiaceae</taxon>
        <taxon>Prymnesium</taxon>
    </lineage>
</organism>
<dbReference type="PANTHER" id="PTHR12385:SF14">
    <property type="entry name" value="CHOLINE TRANSPORTER-LIKE 2"/>
    <property type="match status" value="1"/>
</dbReference>
<comment type="caution">
    <text evidence="8">The sequence shown here is derived from an EMBL/GenBank/DDBJ whole genome shotgun (WGS) entry which is preliminary data.</text>
</comment>
<protein>
    <recommendedName>
        <fullName evidence="7">Choline transporter-like protein</fullName>
    </recommendedName>
</protein>
<gene>
    <name evidence="8" type="ORF">AB1Y20_005848</name>
</gene>
<feature type="transmembrane region" description="Helical" evidence="7">
    <location>
        <begin position="521"/>
        <end position="541"/>
    </location>
</feature>
<dbReference type="PANTHER" id="PTHR12385">
    <property type="entry name" value="CHOLINE TRANSPORTER-LIKE (SLC FAMILY 44)"/>
    <property type="match status" value="1"/>
</dbReference>
<feature type="transmembrane region" description="Helical" evidence="7">
    <location>
        <begin position="405"/>
        <end position="425"/>
    </location>
</feature>
<dbReference type="InterPro" id="IPR007603">
    <property type="entry name" value="Choline_transptr-like"/>
</dbReference>
<evidence type="ECO:0000256" key="2">
    <source>
        <dbReference type="ARBA" id="ARBA00007168"/>
    </source>
</evidence>
<comment type="similarity">
    <text evidence="2 7">Belongs to the CTL (choline transporter-like) family.</text>
</comment>
<dbReference type="Pfam" id="PF04515">
    <property type="entry name" value="Choline_transpo"/>
    <property type="match status" value="1"/>
</dbReference>
<dbReference type="Proteomes" id="UP001515480">
    <property type="component" value="Unassembled WGS sequence"/>
</dbReference>
<accession>A0AB34J0L2</accession>
<evidence type="ECO:0000313" key="8">
    <source>
        <dbReference type="EMBL" id="KAL1511023.1"/>
    </source>
</evidence>